<protein>
    <submittedName>
        <fullName evidence="1">Uncharacterized protein</fullName>
    </submittedName>
</protein>
<dbReference type="AlphaFoldDB" id="A0A0L9UGD5"/>
<dbReference type="Proteomes" id="UP000053144">
    <property type="component" value="Chromosome 4"/>
</dbReference>
<evidence type="ECO:0000313" key="2">
    <source>
        <dbReference type="Proteomes" id="UP000053144"/>
    </source>
</evidence>
<gene>
    <name evidence="1" type="ORF">LR48_Vigan04g181200</name>
</gene>
<reference evidence="2" key="1">
    <citation type="journal article" date="2015" name="Proc. Natl. Acad. Sci. U.S.A.">
        <title>Genome sequencing of adzuki bean (Vigna angularis) provides insight into high starch and low fat accumulation and domestication.</title>
        <authorList>
            <person name="Yang K."/>
            <person name="Tian Z."/>
            <person name="Chen C."/>
            <person name="Luo L."/>
            <person name="Zhao B."/>
            <person name="Wang Z."/>
            <person name="Yu L."/>
            <person name="Li Y."/>
            <person name="Sun Y."/>
            <person name="Li W."/>
            <person name="Chen Y."/>
            <person name="Li Y."/>
            <person name="Zhang Y."/>
            <person name="Ai D."/>
            <person name="Zhao J."/>
            <person name="Shang C."/>
            <person name="Ma Y."/>
            <person name="Wu B."/>
            <person name="Wang M."/>
            <person name="Gao L."/>
            <person name="Sun D."/>
            <person name="Zhang P."/>
            <person name="Guo F."/>
            <person name="Wang W."/>
            <person name="Li Y."/>
            <person name="Wang J."/>
            <person name="Varshney R.K."/>
            <person name="Wang J."/>
            <person name="Ling H.Q."/>
            <person name="Wan P."/>
        </authorList>
    </citation>
    <scope>NUCLEOTIDE SEQUENCE</scope>
    <source>
        <strain evidence="2">cv. Jingnong 6</strain>
    </source>
</reference>
<accession>A0A0L9UGD5</accession>
<evidence type="ECO:0000313" key="1">
    <source>
        <dbReference type="EMBL" id="KOM41614.1"/>
    </source>
</evidence>
<dbReference type="EMBL" id="CM003374">
    <property type="protein sequence ID" value="KOM41614.1"/>
    <property type="molecule type" value="Genomic_DNA"/>
</dbReference>
<proteinExistence type="predicted"/>
<organism evidence="1 2">
    <name type="scientific">Phaseolus angularis</name>
    <name type="common">Azuki bean</name>
    <name type="synonym">Vigna angularis</name>
    <dbReference type="NCBI Taxonomy" id="3914"/>
    <lineage>
        <taxon>Eukaryota</taxon>
        <taxon>Viridiplantae</taxon>
        <taxon>Streptophyta</taxon>
        <taxon>Embryophyta</taxon>
        <taxon>Tracheophyta</taxon>
        <taxon>Spermatophyta</taxon>
        <taxon>Magnoliopsida</taxon>
        <taxon>eudicotyledons</taxon>
        <taxon>Gunneridae</taxon>
        <taxon>Pentapetalae</taxon>
        <taxon>rosids</taxon>
        <taxon>fabids</taxon>
        <taxon>Fabales</taxon>
        <taxon>Fabaceae</taxon>
        <taxon>Papilionoideae</taxon>
        <taxon>50 kb inversion clade</taxon>
        <taxon>NPAAA clade</taxon>
        <taxon>indigoferoid/millettioid clade</taxon>
        <taxon>Phaseoleae</taxon>
        <taxon>Vigna</taxon>
    </lineage>
</organism>
<dbReference type="Gramene" id="KOM41614">
    <property type="protein sequence ID" value="KOM41614"/>
    <property type="gene ID" value="LR48_Vigan04g181200"/>
</dbReference>
<sequence>MRMKMIVLGLGYEMDVWGNGRELLAVWEYGGWVFGRVKFEWRMMIKCEGSQTGLWLKIEVLEIQYWTSRSVQRRMMMGVQLRGRNKNESLNGMLVALTVAGGDVGRSEVRP</sequence>
<name>A0A0L9UGD5_PHAAN</name>